<sequence length="88" mass="10144">MMSEGSILVIVEKDDNSDVPQIRKRFMVPEDMTIAKLVTVFLSKINLTARKAIFLFVDDVLLPSVMNFRNKEHTRFWPGIPILALLRL</sequence>
<comment type="caution">
    <text evidence="8">The sequence shown here is derived from an EMBL/GenBank/DDBJ whole genome shotgun (WGS) entry which is preliminary data.</text>
</comment>
<dbReference type="Proteomes" id="UP001085076">
    <property type="component" value="Miscellaneous, Linkage group lg03"/>
</dbReference>
<dbReference type="GO" id="GO:0016020">
    <property type="term" value="C:membrane"/>
    <property type="evidence" value="ECO:0007669"/>
    <property type="project" value="UniProtKB-SubCell"/>
</dbReference>
<dbReference type="Gene3D" id="3.10.20.90">
    <property type="entry name" value="Phosphatidylinositol 3-kinase Catalytic Subunit, Chain A, domain 1"/>
    <property type="match status" value="1"/>
</dbReference>
<dbReference type="OrthoDB" id="6738456at2759"/>
<evidence type="ECO:0000256" key="4">
    <source>
        <dbReference type="ARBA" id="ARBA00022786"/>
    </source>
</evidence>
<keyword evidence="6" id="KW-0449">Lipoprotein</keyword>
<dbReference type="InterPro" id="IPR004241">
    <property type="entry name" value="Atg8-like"/>
</dbReference>
<dbReference type="GO" id="GO:0005776">
    <property type="term" value="C:autophagosome"/>
    <property type="evidence" value="ECO:0007669"/>
    <property type="project" value="UniProtKB-ARBA"/>
</dbReference>
<evidence type="ECO:0000256" key="3">
    <source>
        <dbReference type="ARBA" id="ARBA00011579"/>
    </source>
</evidence>
<dbReference type="Pfam" id="PF02991">
    <property type="entry name" value="ATG8"/>
    <property type="match status" value="1"/>
</dbReference>
<dbReference type="EMBL" id="JAGGNH010000003">
    <property type="protein sequence ID" value="KAJ0977785.1"/>
    <property type="molecule type" value="Genomic_DNA"/>
</dbReference>
<keyword evidence="9" id="KW-1185">Reference proteome</keyword>
<dbReference type="InterPro" id="IPR029071">
    <property type="entry name" value="Ubiquitin-like_domsf"/>
</dbReference>
<evidence type="ECO:0000256" key="2">
    <source>
        <dbReference type="ARBA" id="ARBA00007293"/>
    </source>
</evidence>
<gene>
    <name evidence="8" type="ORF">J5N97_013259</name>
</gene>
<dbReference type="PANTHER" id="PTHR10969">
    <property type="entry name" value="MICROTUBULE-ASSOCIATED PROTEINS 1A/1B LIGHT CHAIN 3-RELATED"/>
    <property type="match status" value="1"/>
</dbReference>
<evidence type="ECO:0000256" key="1">
    <source>
        <dbReference type="ARBA" id="ARBA00004370"/>
    </source>
</evidence>
<dbReference type="SUPFAM" id="SSF54236">
    <property type="entry name" value="Ubiquitin-like"/>
    <property type="match status" value="1"/>
</dbReference>
<keyword evidence="4" id="KW-0833">Ubl conjugation pathway</keyword>
<evidence type="ECO:0000256" key="7">
    <source>
        <dbReference type="RuleBase" id="RU004384"/>
    </source>
</evidence>
<evidence type="ECO:0000313" key="8">
    <source>
        <dbReference type="EMBL" id="KAJ0977785.1"/>
    </source>
</evidence>
<dbReference type="AlphaFoldDB" id="A0A9D5CT12"/>
<reference evidence="8" key="2">
    <citation type="journal article" date="2022" name="Hortic Res">
        <title>The genome of Dioscorea zingiberensis sheds light on the biosynthesis, origin and evolution of the medicinally important diosgenin saponins.</title>
        <authorList>
            <person name="Li Y."/>
            <person name="Tan C."/>
            <person name="Li Z."/>
            <person name="Guo J."/>
            <person name="Li S."/>
            <person name="Chen X."/>
            <person name="Wang C."/>
            <person name="Dai X."/>
            <person name="Yang H."/>
            <person name="Song W."/>
            <person name="Hou L."/>
            <person name="Xu J."/>
            <person name="Tong Z."/>
            <person name="Xu A."/>
            <person name="Yuan X."/>
            <person name="Wang W."/>
            <person name="Yang Q."/>
            <person name="Chen L."/>
            <person name="Sun Z."/>
            <person name="Wang K."/>
            <person name="Pan B."/>
            <person name="Chen J."/>
            <person name="Bao Y."/>
            <person name="Liu F."/>
            <person name="Qi X."/>
            <person name="Gang D.R."/>
            <person name="Wen J."/>
            <person name="Li J."/>
        </authorList>
    </citation>
    <scope>NUCLEOTIDE SEQUENCE</scope>
    <source>
        <strain evidence="8">Dzin_1.0</strain>
    </source>
</reference>
<reference evidence="8" key="1">
    <citation type="submission" date="2021-03" db="EMBL/GenBank/DDBJ databases">
        <authorList>
            <person name="Li Z."/>
            <person name="Yang C."/>
        </authorList>
    </citation>
    <scope>NUCLEOTIDE SEQUENCE</scope>
    <source>
        <strain evidence="8">Dzin_1.0</strain>
        <tissue evidence="8">Leaf</tissue>
    </source>
</reference>
<organism evidence="8 9">
    <name type="scientific">Dioscorea zingiberensis</name>
    <dbReference type="NCBI Taxonomy" id="325984"/>
    <lineage>
        <taxon>Eukaryota</taxon>
        <taxon>Viridiplantae</taxon>
        <taxon>Streptophyta</taxon>
        <taxon>Embryophyta</taxon>
        <taxon>Tracheophyta</taxon>
        <taxon>Spermatophyta</taxon>
        <taxon>Magnoliopsida</taxon>
        <taxon>Liliopsida</taxon>
        <taxon>Dioscoreales</taxon>
        <taxon>Dioscoreaceae</taxon>
        <taxon>Dioscorea</taxon>
    </lineage>
</organism>
<evidence type="ECO:0000256" key="6">
    <source>
        <dbReference type="ARBA" id="ARBA00023288"/>
    </source>
</evidence>
<comment type="similarity">
    <text evidence="2 7">Belongs to the ATG8 family.</text>
</comment>
<comment type="subunit">
    <text evidence="3">Interacts with ATG4.</text>
</comment>
<name>A0A9D5CT12_9LILI</name>
<keyword evidence="7" id="KW-0072">Autophagy</keyword>
<comment type="subcellular location">
    <subcellularLocation>
        <location evidence="1">Membrane</location>
    </subcellularLocation>
</comment>
<proteinExistence type="inferred from homology"/>
<dbReference type="GO" id="GO:0006914">
    <property type="term" value="P:autophagy"/>
    <property type="evidence" value="ECO:0007669"/>
    <property type="project" value="UniProtKB-KW"/>
</dbReference>
<accession>A0A9D5CT12</accession>
<protein>
    <recommendedName>
        <fullName evidence="7">Autophagy-related protein</fullName>
    </recommendedName>
</protein>
<evidence type="ECO:0000256" key="5">
    <source>
        <dbReference type="ARBA" id="ARBA00023136"/>
    </source>
</evidence>
<evidence type="ECO:0000313" key="9">
    <source>
        <dbReference type="Proteomes" id="UP001085076"/>
    </source>
</evidence>
<keyword evidence="5" id="KW-0472">Membrane</keyword>